<dbReference type="Gene3D" id="1.25.40.10">
    <property type="entry name" value="Tetratricopeptide repeat domain"/>
    <property type="match status" value="6"/>
</dbReference>
<feature type="repeat" description="PPR" evidence="3">
    <location>
        <begin position="675"/>
        <end position="709"/>
    </location>
</feature>
<evidence type="ECO:0000256" key="2">
    <source>
        <dbReference type="ARBA" id="ARBA00022737"/>
    </source>
</evidence>
<evidence type="ECO:0000313" key="4">
    <source>
        <dbReference type="EMBL" id="KAF5803978.1"/>
    </source>
</evidence>
<feature type="repeat" description="PPR" evidence="3">
    <location>
        <begin position="467"/>
        <end position="501"/>
    </location>
</feature>
<feature type="repeat" description="PPR" evidence="3">
    <location>
        <begin position="362"/>
        <end position="396"/>
    </location>
</feature>
<accession>A0A9K3NLR1</accession>
<dbReference type="PANTHER" id="PTHR47939">
    <property type="entry name" value="MEMBRANE-ASSOCIATED SALT-INDUCIBLE PROTEIN-LIKE"/>
    <property type="match status" value="1"/>
</dbReference>
<evidence type="ECO:0000256" key="1">
    <source>
        <dbReference type="ARBA" id="ARBA00007626"/>
    </source>
</evidence>
<dbReference type="Proteomes" id="UP000215914">
    <property type="component" value="Unassembled WGS sequence"/>
</dbReference>
<dbReference type="PROSITE" id="PS51375">
    <property type="entry name" value="PPR"/>
    <property type="match status" value="12"/>
</dbReference>
<dbReference type="PANTHER" id="PTHR47939:SF5">
    <property type="entry name" value="PENTACOTRIPEPTIDE-REPEAT REGION OF PRORP DOMAIN-CONTAINING PROTEIN"/>
    <property type="match status" value="1"/>
</dbReference>
<dbReference type="Gramene" id="mRNA:HanXRQr2_Chr06g0277751">
    <property type="protein sequence ID" value="CDS:HanXRQr2_Chr06g0277751.1"/>
    <property type="gene ID" value="HanXRQr2_Chr06g0277751"/>
</dbReference>
<feature type="repeat" description="PPR" evidence="3">
    <location>
        <begin position="640"/>
        <end position="674"/>
    </location>
</feature>
<feature type="repeat" description="PPR" evidence="3">
    <location>
        <begin position="814"/>
        <end position="848"/>
    </location>
</feature>
<dbReference type="InterPro" id="IPR011990">
    <property type="entry name" value="TPR-like_helical_dom_sf"/>
</dbReference>
<name>A0A9K3NLR1_HELAN</name>
<sequence length="903" mass="103831">MDKPIKILLIFHEFWSFIIYKLNSFIHIFLISIEFIPDADTNSSKRVRHNNYQAMFVKLQHLDTNCIPIIHSVKPSKTHDINGGVSVHLPRNRTQTELEQKLIKKHQIPPQKPPEFYENVVFYKPKPNPDGPVKSLKEKGAAGNCRGGKGDVHTKCSTKCVSGNAVVKKVHTRCLMKWARYGGCIPAILEALERVSDLDEVFKAWEVRISKKEMTIILKEQEVWQRALEIFEWFKRKGCYEVNVIHYNVMIRVLGRARRWVELETLIDEMEKNGIECVNSTFGTLIDVYSKGGIREKAMHWLDVMKKRDIEPDEVTMGIVVQMYKTARQFEKAETFFKNWSVRNISKPTKFAASGVDNLGLSPHTYNTLIDTYGKAGRLKDASDTFDQMLRVGIVPNTVTFNTMIHMFGNHGRLEEVASLMQKMEQLRCVPDTRTYNILISLHVKHDNIIVAKGYFKKMQEASLEPDVVSYRTLLYAFSTRRMVSEAEEFVKEMNERGYEIDEFTQSSITRMYIESGMLEKSWLWFYRFHRRGKMSPECYAANVDAFGERGHVLEAEKVFESCRERRNPTVLEFNVMIKAYGISKMYDEACRLVDSMDEHGVYPDECSYNSLVQMLASADIPQKAAFYLTKMQESGLVSDCVPYCAVISSFVKLGQLEMAVRLFEEMVRFGLKPDVVAYGVLINAYADVGNVEGALRYVNEMKETGLAMNGVICNSLIKLYKKVGCLKDAEEVYYMLQRLDAGPDVYSSNCMIDLYTERSMLKPAEEIFEKLRRNRNVNEFSYAMMLCMYKKIGSFDEAFKIAKQMRELGLLTDLLSYNHVLGLYALDGRFNEAVTIFNEMIKSGVEPTDLTFKSLGVVLMKRGVSKKAVKNLEIMWRNDYESGLEVWLATLDSVNSMVYGDE</sequence>
<keyword evidence="2" id="KW-0677">Repeat</keyword>
<feature type="repeat" description="PPR" evidence="3">
    <location>
        <begin position="710"/>
        <end position="744"/>
    </location>
</feature>
<dbReference type="Pfam" id="PF13041">
    <property type="entry name" value="PPR_2"/>
    <property type="match status" value="4"/>
</dbReference>
<reference evidence="4" key="2">
    <citation type="submission" date="2020-06" db="EMBL/GenBank/DDBJ databases">
        <title>Helianthus annuus Genome sequencing and assembly Release 2.</title>
        <authorList>
            <person name="Gouzy J."/>
            <person name="Langlade N."/>
            <person name="Munos S."/>
        </authorList>
    </citation>
    <scope>NUCLEOTIDE SEQUENCE</scope>
    <source>
        <tissue evidence="4">Leaves</tissue>
    </source>
</reference>
<dbReference type="EMBL" id="MNCJ02000321">
    <property type="protein sequence ID" value="KAF5803978.1"/>
    <property type="molecule type" value="Genomic_DNA"/>
</dbReference>
<evidence type="ECO:0000313" key="5">
    <source>
        <dbReference type="Proteomes" id="UP000215914"/>
    </source>
</evidence>
<dbReference type="InterPro" id="IPR050667">
    <property type="entry name" value="PPR-containing_protein"/>
</dbReference>
<organism evidence="4 5">
    <name type="scientific">Helianthus annuus</name>
    <name type="common">Common sunflower</name>
    <dbReference type="NCBI Taxonomy" id="4232"/>
    <lineage>
        <taxon>Eukaryota</taxon>
        <taxon>Viridiplantae</taxon>
        <taxon>Streptophyta</taxon>
        <taxon>Embryophyta</taxon>
        <taxon>Tracheophyta</taxon>
        <taxon>Spermatophyta</taxon>
        <taxon>Magnoliopsida</taxon>
        <taxon>eudicotyledons</taxon>
        <taxon>Gunneridae</taxon>
        <taxon>Pentapetalae</taxon>
        <taxon>asterids</taxon>
        <taxon>campanulids</taxon>
        <taxon>Asterales</taxon>
        <taxon>Asteraceae</taxon>
        <taxon>Asteroideae</taxon>
        <taxon>Heliantheae alliance</taxon>
        <taxon>Heliantheae</taxon>
        <taxon>Helianthus</taxon>
    </lineage>
</organism>
<dbReference type="InterPro" id="IPR002885">
    <property type="entry name" value="PPR_rpt"/>
</dbReference>
<reference evidence="4" key="1">
    <citation type="journal article" date="2017" name="Nature">
        <title>The sunflower genome provides insights into oil metabolism, flowering and Asterid evolution.</title>
        <authorList>
            <person name="Badouin H."/>
            <person name="Gouzy J."/>
            <person name="Grassa C.J."/>
            <person name="Murat F."/>
            <person name="Staton S.E."/>
            <person name="Cottret L."/>
            <person name="Lelandais-Briere C."/>
            <person name="Owens G.L."/>
            <person name="Carrere S."/>
            <person name="Mayjonade B."/>
            <person name="Legrand L."/>
            <person name="Gill N."/>
            <person name="Kane N.C."/>
            <person name="Bowers J.E."/>
            <person name="Hubner S."/>
            <person name="Bellec A."/>
            <person name="Berard A."/>
            <person name="Berges H."/>
            <person name="Blanchet N."/>
            <person name="Boniface M.C."/>
            <person name="Brunel D."/>
            <person name="Catrice O."/>
            <person name="Chaidir N."/>
            <person name="Claudel C."/>
            <person name="Donnadieu C."/>
            <person name="Faraut T."/>
            <person name="Fievet G."/>
            <person name="Helmstetter N."/>
            <person name="King M."/>
            <person name="Knapp S.J."/>
            <person name="Lai Z."/>
            <person name="Le Paslier M.C."/>
            <person name="Lippi Y."/>
            <person name="Lorenzon L."/>
            <person name="Mandel J.R."/>
            <person name="Marage G."/>
            <person name="Marchand G."/>
            <person name="Marquand E."/>
            <person name="Bret-Mestries E."/>
            <person name="Morien E."/>
            <person name="Nambeesan S."/>
            <person name="Nguyen T."/>
            <person name="Pegot-Espagnet P."/>
            <person name="Pouilly N."/>
            <person name="Raftis F."/>
            <person name="Sallet E."/>
            <person name="Schiex T."/>
            <person name="Thomas J."/>
            <person name="Vandecasteele C."/>
            <person name="Vares D."/>
            <person name="Vear F."/>
            <person name="Vautrin S."/>
            <person name="Crespi M."/>
            <person name="Mangin B."/>
            <person name="Burke J.M."/>
            <person name="Salse J."/>
            <person name="Munos S."/>
            <person name="Vincourt P."/>
            <person name="Rieseberg L.H."/>
            <person name="Langlade N.B."/>
        </authorList>
    </citation>
    <scope>NUCLEOTIDE SEQUENCE</scope>
    <source>
        <tissue evidence="4">Leaves</tissue>
    </source>
</reference>
<proteinExistence type="inferred from homology"/>
<dbReference type="AlphaFoldDB" id="A0A9K3NLR1"/>
<feature type="repeat" description="PPR" evidence="3">
    <location>
        <begin position="397"/>
        <end position="431"/>
    </location>
</feature>
<dbReference type="Pfam" id="PF12854">
    <property type="entry name" value="PPR_1"/>
    <property type="match status" value="1"/>
</dbReference>
<gene>
    <name evidence="4" type="ORF">HanXRQr2_Chr06g0277751</name>
</gene>
<dbReference type="Pfam" id="PF01535">
    <property type="entry name" value="PPR"/>
    <property type="match status" value="4"/>
</dbReference>
<evidence type="ECO:0000256" key="3">
    <source>
        <dbReference type="PROSITE-ProRule" id="PRU00708"/>
    </source>
</evidence>
<keyword evidence="5" id="KW-1185">Reference proteome</keyword>
<dbReference type="GO" id="GO:0003729">
    <property type="term" value="F:mRNA binding"/>
    <property type="evidence" value="ECO:0000318"/>
    <property type="project" value="GO_Central"/>
</dbReference>
<dbReference type="Pfam" id="PF13812">
    <property type="entry name" value="PPR_3"/>
    <property type="match status" value="1"/>
</dbReference>
<dbReference type="NCBIfam" id="TIGR00756">
    <property type="entry name" value="PPR"/>
    <property type="match status" value="11"/>
</dbReference>
<protein>
    <submittedName>
        <fullName evidence="4">Tetratricopeptide-like helical domain superfamily</fullName>
    </submittedName>
</protein>
<feature type="repeat" description="PPR" evidence="3">
    <location>
        <begin position="779"/>
        <end position="813"/>
    </location>
</feature>
<comment type="similarity">
    <text evidence="1">Belongs to the PPR family. P subfamily.</text>
</comment>
<comment type="caution">
    <text evidence="4">The sequence shown here is derived from an EMBL/GenBank/DDBJ whole genome shotgun (WGS) entry which is preliminary data.</text>
</comment>
<feature type="repeat" description="PPR" evidence="3">
    <location>
        <begin position="278"/>
        <end position="312"/>
    </location>
</feature>
<feature type="repeat" description="PPR" evidence="3">
    <location>
        <begin position="432"/>
        <end position="466"/>
    </location>
</feature>
<feature type="repeat" description="PPR" evidence="3">
    <location>
        <begin position="570"/>
        <end position="604"/>
    </location>
</feature>
<dbReference type="SUPFAM" id="SSF81901">
    <property type="entry name" value="HCP-like"/>
    <property type="match status" value="1"/>
</dbReference>
<feature type="repeat" description="PPR" evidence="3">
    <location>
        <begin position="243"/>
        <end position="277"/>
    </location>
</feature>